<accession>A0A3D9UJK1</accession>
<proteinExistence type="predicted"/>
<keyword evidence="5" id="KW-1185">Reference proteome</keyword>
<dbReference type="Proteomes" id="UP000256253">
    <property type="component" value="Unassembled WGS sequence"/>
</dbReference>
<feature type="compositionally biased region" description="Low complexity" evidence="1">
    <location>
        <begin position="28"/>
        <end position="67"/>
    </location>
</feature>
<feature type="chain" id="PRO_5038470521" description="DUF6318 domain-containing protein" evidence="2">
    <location>
        <begin position="24"/>
        <end position="208"/>
    </location>
</feature>
<evidence type="ECO:0000256" key="1">
    <source>
        <dbReference type="SAM" id="MobiDB-lite"/>
    </source>
</evidence>
<feature type="domain" description="DUF6318" evidence="3">
    <location>
        <begin position="64"/>
        <end position="198"/>
    </location>
</feature>
<feature type="region of interest" description="Disordered" evidence="1">
    <location>
        <begin position="26"/>
        <end position="70"/>
    </location>
</feature>
<dbReference type="AlphaFoldDB" id="A0A3D9UJK1"/>
<dbReference type="EMBL" id="QTUA01000001">
    <property type="protein sequence ID" value="REF29622.1"/>
    <property type="molecule type" value="Genomic_DNA"/>
</dbReference>
<evidence type="ECO:0000256" key="2">
    <source>
        <dbReference type="SAM" id="SignalP"/>
    </source>
</evidence>
<dbReference type="InterPro" id="IPR046281">
    <property type="entry name" value="DUF6318"/>
</dbReference>
<protein>
    <recommendedName>
        <fullName evidence="3">DUF6318 domain-containing protein</fullName>
    </recommendedName>
</protein>
<feature type="signal peptide" evidence="2">
    <location>
        <begin position="1"/>
        <end position="23"/>
    </location>
</feature>
<gene>
    <name evidence="4" type="ORF">DFJ65_0581</name>
</gene>
<comment type="caution">
    <text evidence="4">The sequence shown here is derived from an EMBL/GenBank/DDBJ whole genome shotgun (WGS) entry which is preliminary data.</text>
</comment>
<keyword evidence="2" id="KW-0732">Signal</keyword>
<evidence type="ECO:0000313" key="4">
    <source>
        <dbReference type="EMBL" id="REF29622.1"/>
    </source>
</evidence>
<reference evidence="4 5" key="1">
    <citation type="submission" date="2018-08" db="EMBL/GenBank/DDBJ databases">
        <title>Sequencing the genomes of 1000 actinobacteria strains.</title>
        <authorList>
            <person name="Klenk H.-P."/>
        </authorList>
    </citation>
    <scope>NUCLEOTIDE SEQUENCE [LARGE SCALE GENOMIC DNA]</scope>
    <source>
        <strain evidence="4 5">DSM 22967</strain>
    </source>
</reference>
<sequence>MTARPGRIVAPILALALAGGVLTGCSGGSSEAESSSPSSTSTTATSSTTSTAATTTTATQSPTSNATYAGAPGVPEEAKYKTDAGAIAFAKYYLETVNKVGKEPKVGVLEPLALPSCKTCVRQRQTVSALVADKQRFSGDQFVVLDASKLPSEGDVIVSVTVDQPATDTVDAKGSVVEKGEPLGRAAAVLTLIWTSGWRVAELQQGTP</sequence>
<evidence type="ECO:0000313" key="5">
    <source>
        <dbReference type="Proteomes" id="UP000256253"/>
    </source>
</evidence>
<evidence type="ECO:0000259" key="3">
    <source>
        <dbReference type="Pfam" id="PF19843"/>
    </source>
</evidence>
<name>A0A3D9UJK1_9MICO</name>
<dbReference type="Pfam" id="PF19843">
    <property type="entry name" value="DUF6318"/>
    <property type="match status" value="1"/>
</dbReference>
<dbReference type="RefSeq" id="WP_281269837.1">
    <property type="nucleotide sequence ID" value="NZ_QTUA01000001.1"/>
</dbReference>
<dbReference type="PROSITE" id="PS51257">
    <property type="entry name" value="PROKAR_LIPOPROTEIN"/>
    <property type="match status" value="1"/>
</dbReference>
<organism evidence="4 5">
    <name type="scientific">Calidifontibacter indicus</name>
    <dbReference type="NCBI Taxonomy" id="419650"/>
    <lineage>
        <taxon>Bacteria</taxon>
        <taxon>Bacillati</taxon>
        <taxon>Actinomycetota</taxon>
        <taxon>Actinomycetes</taxon>
        <taxon>Micrococcales</taxon>
        <taxon>Dermacoccaceae</taxon>
        <taxon>Calidifontibacter</taxon>
    </lineage>
</organism>